<keyword evidence="1" id="KW-0812">Transmembrane</keyword>
<keyword evidence="3" id="KW-1185">Reference proteome</keyword>
<name>A0A6A6ZS94_9PLEO</name>
<organism evidence="2 3">
    <name type="scientific">Ophiobolus disseminans</name>
    <dbReference type="NCBI Taxonomy" id="1469910"/>
    <lineage>
        <taxon>Eukaryota</taxon>
        <taxon>Fungi</taxon>
        <taxon>Dikarya</taxon>
        <taxon>Ascomycota</taxon>
        <taxon>Pezizomycotina</taxon>
        <taxon>Dothideomycetes</taxon>
        <taxon>Pleosporomycetidae</taxon>
        <taxon>Pleosporales</taxon>
        <taxon>Pleosporineae</taxon>
        <taxon>Phaeosphaeriaceae</taxon>
        <taxon>Ophiobolus</taxon>
    </lineage>
</organism>
<protein>
    <submittedName>
        <fullName evidence="2">Uncharacterized protein</fullName>
    </submittedName>
</protein>
<evidence type="ECO:0000313" key="2">
    <source>
        <dbReference type="EMBL" id="KAF2823950.1"/>
    </source>
</evidence>
<keyword evidence="1" id="KW-1133">Transmembrane helix</keyword>
<evidence type="ECO:0000256" key="1">
    <source>
        <dbReference type="SAM" id="Phobius"/>
    </source>
</evidence>
<dbReference type="EMBL" id="MU006231">
    <property type="protein sequence ID" value="KAF2823950.1"/>
    <property type="molecule type" value="Genomic_DNA"/>
</dbReference>
<dbReference type="Proteomes" id="UP000799424">
    <property type="component" value="Unassembled WGS sequence"/>
</dbReference>
<proteinExistence type="predicted"/>
<dbReference type="PROSITE" id="PS51257">
    <property type="entry name" value="PROKAR_LIPOPROTEIN"/>
    <property type="match status" value="1"/>
</dbReference>
<evidence type="ECO:0000313" key="3">
    <source>
        <dbReference type="Proteomes" id="UP000799424"/>
    </source>
</evidence>
<feature type="transmembrane region" description="Helical" evidence="1">
    <location>
        <begin position="12"/>
        <end position="36"/>
    </location>
</feature>
<dbReference type="AlphaFoldDB" id="A0A6A6ZS94"/>
<gene>
    <name evidence="2" type="ORF">CC86DRAFT_62216</name>
</gene>
<sequence length="90" mass="10419">MCECCRKWLVGYILLSSACHYAYEMTLLVVYIPMVLQRRHASRTDTGDIDLCSSGLHSYTVSRKPLEHVFQSICAFGNVQMMRKRQRESV</sequence>
<reference evidence="2" key="1">
    <citation type="journal article" date="2020" name="Stud. Mycol.">
        <title>101 Dothideomycetes genomes: a test case for predicting lifestyles and emergence of pathogens.</title>
        <authorList>
            <person name="Haridas S."/>
            <person name="Albert R."/>
            <person name="Binder M."/>
            <person name="Bloem J."/>
            <person name="Labutti K."/>
            <person name="Salamov A."/>
            <person name="Andreopoulos B."/>
            <person name="Baker S."/>
            <person name="Barry K."/>
            <person name="Bills G."/>
            <person name="Bluhm B."/>
            <person name="Cannon C."/>
            <person name="Castanera R."/>
            <person name="Culley D."/>
            <person name="Daum C."/>
            <person name="Ezra D."/>
            <person name="Gonzalez J."/>
            <person name="Henrissat B."/>
            <person name="Kuo A."/>
            <person name="Liang C."/>
            <person name="Lipzen A."/>
            <person name="Lutzoni F."/>
            <person name="Magnuson J."/>
            <person name="Mondo S."/>
            <person name="Nolan M."/>
            <person name="Ohm R."/>
            <person name="Pangilinan J."/>
            <person name="Park H.-J."/>
            <person name="Ramirez L."/>
            <person name="Alfaro M."/>
            <person name="Sun H."/>
            <person name="Tritt A."/>
            <person name="Yoshinaga Y."/>
            <person name="Zwiers L.-H."/>
            <person name="Turgeon B."/>
            <person name="Goodwin S."/>
            <person name="Spatafora J."/>
            <person name="Crous P."/>
            <person name="Grigoriev I."/>
        </authorList>
    </citation>
    <scope>NUCLEOTIDE SEQUENCE</scope>
    <source>
        <strain evidence="2">CBS 113818</strain>
    </source>
</reference>
<accession>A0A6A6ZS94</accession>
<keyword evidence="1" id="KW-0472">Membrane</keyword>